<evidence type="ECO:0000313" key="2">
    <source>
        <dbReference type="EMBL" id="GAA3144670.1"/>
    </source>
</evidence>
<organism evidence="2 3">
    <name type="scientific">Streptomyces rectiviolaceus</name>
    <dbReference type="NCBI Taxonomy" id="332591"/>
    <lineage>
        <taxon>Bacteria</taxon>
        <taxon>Bacillati</taxon>
        <taxon>Actinomycetota</taxon>
        <taxon>Actinomycetes</taxon>
        <taxon>Kitasatosporales</taxon>
        <taxon>Streptomycetaceae</taxon>
        <taxon>Streptomyces</taxon>
    </lineage>
</organism>
<dbReference type="InterPro" id="IPR032557">
    <property type="entry name" value="DUF4935"/>
</dbReference>
<evidence type="ECO:0000259" key="1">
    <source>
        <dbReference type="Pfam" id="PF16289"/>
    </source>
</evidence>
<feature type="domain" description="DUF4935" evidence="1">
    <location>
        <begin position="41"/>
        <end position="128"/>
    </location>
</feature>
<dbReference type="EMBL" id="BAAAUG010000183">
    <property type="protein sequence ID" value="GAA3144670.1"/>
    <property type="molecule type" value="Genomic_DNA"/>
</dbReference>
<reference evidence="3" key="1">
    <citation type="journal article" date="2019" name="Int. J. Syst. Evol. Microbiol.">
        <title>The Global Catalogue of Microorganisms (GCM) 10K type strain sequencing project: providing services to taxonomists for standard genome sequencing and annotation.</title>
        <authorList>
            <consortium name="The Broad Institute Genomics Platform"/>
            <consortium name="The Broad Institute Genome Sequencing Center for Infectious Disease"/>
            <person name="Wu L."/>
            <person name="Ma J."/>
        </authorList>
    </citation>
    <scope>NUCLEOTIDE SEQUENCE [LARGE SCALE GENOMIC DNA]</scope>
    <source>
        <strain evidence="3">JCM 9092</strain>
    </source>
</reference>
<sequence>MVLEELAAQQAVKYTQKYEAAARALKSLDEVTPWGAASPLQEQNTERVRQHWRASWRSVVDVIPTSESALREAAFREANGLVPCKTQDGAKAGKTGFRDAAIWMSAVEYARTNPDETVHFVSSNTKDFGDGQSPYQTPMDADVARLKNFVHLTSLDGVVERFTTSVTADEKNVSEILKSQLSCWAVADAARRASVPLPFSATIWTGTLGAPTAPARLISWMSDLQVQPGSIGEIDAYRIGEHEWCTATVRWLLAGIGLTEAGTHLVSAGCGWESRVLINVSSGTSDPRLTVLRSTEPTRLTDGEVDAIALSPLPPQVVSKYPDEPLPEAADRVMGETWAQNAGVRLSVGTTRFCNTCNTHNPRTASMCYMCHHPFLAPESILIE</sequence>
<protein>
    <recommendedName>
        <fullName evidence="1">DUF4935 domain-containing protein</fullName>
    </recommendedName>
</protein>
<proteinExistence type="predicted"/>
<name>A0ABP6NDG4_9ACTN</name>
<keyword evidence="3" id="KW-1185">Reference proteome</keyword>
<dbReference type="Pfam" id="PF16289">
    <property type="entry name" value="PIN_12"/>
    <property type="match status" value="1"/>
</dbReference>
<comment type="caution">
    <text evidence="2">The sequence shown here is derived from an EMBL/GenBank/DDBJ whole genome shotgun (WGS) entry which is preliminary data.</text>
</comment>
<gene>
    <name evidence="2" type="ORF">GCM10010449_74970</name>
</gene>
<dbReference type="Proteomes" id="UP001501637">
    <property type="component" value="Unassembled WGS sequence"/>
</dbReference>
<accession>A0ABP6NDG4</accession>
<evidence type="ECO:0000313" key="3">
    <source>
        <dbReference type="Proteomes" id="UP001501637"/>
    </source>
</evidence>